<dbReference type="Pfam" id="PF07724">
    <property type="entry name" value="AAA_2"/>
    <property type="match status" value="1"/>
</dbReference>
<dbReference type="InterPro" id="IPR027417">
    <property type="entry name" value="P-loop_NTPase"/>
</dbReference>
<evidence type="ECO:0000256" key="6">
    <source>
        <dbReference type="SAM" id="Coils"/>
    </source>
</evidence>
<dbReference type="InterPro" id="IPR019489">
    <property type="entry name" value="Clp_ATPase_C"/>
</dbReference>
<dbReference type="InterPro" id="IPR050130">
    <property type="entry name" value="ClpA_ClpB"/>
</dbReference>
<dbReference type="PRINTS" id="PR00300">
    <property type="entry name" value="CLPPROTEASEA"/>
</dbReference>
<evidence type="ECO:0000256" key="1">
    <source>
        <dbReference type="ARBA" id="ARBA00022737"/>
    </source>
</evidence>
<dbReference type="InterPro" id="IPR003593">
    <property type="entry name" value="AAA+_ATPase"/>
</dbReference>
<keyword evidence="4" id="KW-0143">Chaperone</keyword>
<dbReference type="PANTHER" id="PTHR11638">
    <property type="entry name" value="ATP-DEPENDENT CLP PROTEASE"/>
    <property type="match status" value="1"/>
</dbReference>
<evidence type="ECO:0000256" key="5">
    <source>
        <dbReference type="PROSITE-ProRule" id="PRU01251"/>
    </source>
</evidence>
<dbReference type="SMART" id="SM00382">
    <property type="entry name" value="AAA"/>
    <property type="match status" value="2"/>
</dbReference>
<evidence type="ECO:0000256" key="4">
    <source>
        <dbReference type="ARBA" id="ARBA00023186"/>
    </source>
</evidence>
<dbReference type="InterPro" id="IPR004176">
    <property type="entry name" value="Clp_R_N"/>
</dbReference>
<dbReference type="Pfam" id="PF17871">
    <property type="entry name" value="AAA_lid_9"/>
    <property type="match status" value="1"/>
</dbReference>
<dbReference type="CDD" id="cd00009">
    <property type="entry name" value="AAA"/>
    <property type="match status" value="1"/>
</dbReference>
<dbReference type="SMART" id="SM01086">
    <property type="entry name" value="ClpB_D2-small"/>
    <property type="match status" value="1"/>
</dbReference>
<keyword evidence="6" id="KW-0175">Coiled coil</keyword>
<dbReference type="Gene3D" id="3.40.50.300">
    <property type="entry name" value="P-loop containing nucleotide triphosphate hydrolases"/>
    <property type="match status" value="3"/>
</dbReference>
<evidence type="ECO:0000256" key="2">
    <source>
        <dbReference type="ARBA" id="ARBA00022741"/>
    </source>
</evidence>
<dbReference type="Pfam" id="PF00004">
    <property type="entry name" value="AAA"/>
    <property type="match status" value="1"/>
</dbReference>
<dbReference type="RefSeq" id="WP_224192901.1">
    <property type="nucleotide sequence ID" value="NZ_JAIRAU010000023.1"/>
</dbReference>
<reference evidence="8" key="1">
    <citation type="submission" date="2021-08" db="EMBL/GenBank/DDBJ databases">
        <authorList>
            <person name="Stevens D.C."/>
        </authorList>
    </citation>
    <scope>NUCLEOTIDE SEQUENCE</scope>
    <source>
        <strain evidence="8">DSM 53165</strain>
    </source>
</reference>
<dbReference type="SUPFAM" id="SSF81923">
    <property type="entry name" value="Double Clp-N motif"/>
    <property type="match status" value="1"/>
</dbReference>
<dbReference type="InterPro" id="IPR017729">
    <property type="entry name" value="ATPase_T6SS_ClpV1"/>
</dbReference>
<dbReference type="PROSITE" id="PS51903">
    <property type="entry name" value="CLP_R"/>
    <property type="match status" value="1"/>
</dbReference>
<keyword evidence="9" id="KW-1185">Reference proteome</keyword>
<dbReference type="PANTHER" id="PTHR11638:SF181">
    <property type="entry name" value="ATPASE SUBUNIT OF ATP-DEPENDENT PROTEASE"/>
    <property type="match status" value="1"/>
</dbReference>
<name>A0ABS7TSB6_9BACT</name>
<sequence>MRVDPKAIVRRLNPTCTSMLEAAVSHAAGSRYYEIVPEHLLAAILNGEDTDAAKILSHFNQDATRLRQRVQRVLESMRTGNAGRPVFAETLFQWLEDAWVVASLQWGAGEIRTGHLIQQWCARGHRYSAETLAELAAIDLETLRKDLEGITAGSKEAVRAAAAPAAGGGGGAVAATPVGAGEQALRRFTSSYTEKAREGKIDPVFGRHQEIRQLVEILIRRRKNNPIIVGEPGVGKTALVEGLARAIVEGDVPTALQGVELLELDMGLMQAGAGVRGEFEKRLKAVIEEVKSSPKPIVLFIDEAHTIVGNKDNDATNILKPALARGELRTIAATTWSEYKKYFEKDAAFARRFQLVKVDEPSEEQALVMLRGLRDTYERTHSVTIRDEALIAAAKLSHRYISGRQLPDKAVDLLDTASTRVKIEQASRPEAMLRLDQDLAALRREIGALEREDREGNLVDLARLAELRDKLRSGEDERAALEKRWQDEKEALGAVDKAREALRAAGDAATDELREAKRNADAALIAAGGEERLIHAEVDSDAIARVVSNWTGIPVGNMKRDAMESLLRLEDTLTERVKGQPNAVKVVSETLRIAHAGIRNPSTPIGVLLFVGTSGVGKTETATALADLLYGGERFMTTINMSEFQEKHTVSRLIGSPPGYVGYGEGGVLTEAVRQRPYSVVLLDECEKADLDVMNLFYQVFDKGMLSDGEGRLIDFKNTIVILTSNLASDAIMKLTDNGLTARSPEELVEAIRPTLSKHFKPALLARMSIVPFQPLPPAVLREITELKLKGLRKRLFDSHKIEAEVLSEVYDAMAARCNEAETGARNVDHILRGSLMPVLSRKLLETFAAGQQPSKVRIGLGKEGEAWDITFDPLPE</sequence>
<feature type="domain" description="Clp R" evidence="7">
    <location>
        <begin position="9"/>
        <end position="153"/>
    </location>
</feature>
<protein>
    <submittedName>
        <fullName evidence="8">Type VI secretion system ATPase TssH</fullName>
    </submittedName>
</protein>
<gene>
    <name evidence="8" type="primary">tssH</name>
    <name evidence="8" type="ORF">K7C98_17930</name>
</gene>
<accession>A0ABS7TSB6</accession>
<dbReference type="InterPro" id="IPR041546">
    <property type="entry name" value="ClpA/ClpB_AAA_lid"/>
</dbReference>
<dbReference type="Gene3D" id="1.10.1780.10">
    <property type="entry name" value="Clp, N-terminal domain"/>
    <property type="match status" value="1"/>
</dbReference>
<dbReference type="Gene3D" id="1.10.8.60">
    <property type="match status" value="1"/>
</dbReference>
<dbReference type="InterPro" id="IPR036628">
    <property type="entry name" value="Clp_N_dom_sf"/>
</dbReference>
<proteinExistence type="predicted"/>
<evidence type="ECO:0000256" key="3">
    <source>
        <dbReference type="ARBA" id="ARBA00022840"/>
    </source>
</evidence>
<dbReference type="EMBL" id="JAIRAU010000023">
    <property type="protein sequence ID" value="MBZ5711129.1"/>
    <property type="molecule type" value="Genomic_DNA"/>
</dbReference>
<comment type="caution">
    <text evidence="8">The sequence shown here is derived from an EMBL/GenBank/DDBJ whole genome shotgun (WGS) entry which is preliminary data.</text>
</comment>
<dbReference type="InterPro" id="IPR001270">
    <property type="entry name" value="ClpA/B"/>
</dbReference>
<keyword evidence="1 5" id="KW-0677">Repeat</keyword>
<dbReference type="Pfam" id="PF02861">
    <property type="entry name" value="Clp_N"/>
    <property type="match status" value="1"/>
</dbReference>
<evidence type="ECO:0000313" key="8">
    <source>
        <dbReference type="EMBL" id="MBZ5711129.1"/>
    </source>
</evidence>
<dbReference type="InterPro" id="IPR003959">
    <property type="entry name" value="ATPase_AAA_core"/>
</dbReference>
<dbReference type="SUPFAM" id="SSF52540">
    <property type="entry name" value="P-loop containing nucleoside triphosphate hydrolases"/>
    <property type="match status" value="2"/>
</dbReference>
<evidence type="ECO:0000313" key="9">
    <source>
        <dbReference type="Proteomes" id="UP001139031"/>
    </source>
</evidence>
<dbReference type="InterPro" id="IPR028299">
    <property type="entry name" value="ClpA/B_CS2"/>
</dbReference>
<feature type="coiled-coil region" evidence="6">
    <location>
        <begin position="432"/>
        <end position="519"/>
    </location>
</feature>
<evidence type="ECO:0000259" key="7">
    <source>
        <dbReference type="PROSITE" id="PS51903"/>
    </source>
</evidence>
<dbReference type="CDD" id="cd19499">
    <property type="entry name" value="RecA-like_ClpB_Hsp104-like"/>
    <property type="match status" value="1"/>
</dbReference>
<dbReference type="PROSITE" id="PS00871">
    <property type="entry name" value="CLPAB_2"/>
    <property type="match status" value="1"/>
</dbReference>
<keyword evidence="2" id="KW-0547">Nucleotide-binding</keyword>
<dbReference type="Proteomes" id="UP001139031">
    <property type="component" value="Unassembled WGS sequence"/>
</dbReference>
<organism evidence="8 9">
    <name type="scientific">Nannocystis pusilla</name>
    <dbReference type="NCBI Taxonomy" id="889268"/>
    <lineage>
        <taxon>Bacteria</taxon>
        <taxon>Pseudomonadati</taxon>
        <taxon>Myxococcota</taxon>
        <taxon>Polyangia</taxon>
        <taxon>Nannocystales</taxon>
        <taxon>Nannocystaceae</taxon>
        <taxon>Nannocystis</taxon>
    </lineage>
</organism>
<dbReference type="Pfam" id="PF10431">
    <property type="entry name" value="ClpB_D2-small"/>
    <property type="match status" value="1"/>
</dbReference>
<dbReference type="NCBIfam" id="TIGR03345">
    <property type="entry name" value="VI_ClpV1"/>
    <property type="match status" value="1"/>
</dbReference>
<keyword evidence="3" id="KW-0067">ATP-binding</keyword>